<feature type="coiled-coil region" evidence="4">
    <location>
        <begin position="402"/>
        <end position="460"/>
    </location>
</feature>
<name>A0A432VUP5_9GAMM</name>
<dbReference type="GO" id="GO:0052621">
    <property type="term" value="F:diguanylate cyclase activity"/>
    <property type="evidence" value="ECO:0007669"/>
    <property type="project" value="UniProtKB-EC"/>
</dbReference>
<keyword evidence="5" id="KW-0472">Membrane</keyword>
<dbReference type="Proteomes" id="UP000288212">
    <property type="component" value="Unassembled WGS sequence"/>
</dbReference>
<feature type="transmembrane region" description="Helical" evidence="5">
    <location>
        <begin position="373"/>
        <end position="397"/>
    </location>
</feature>
<keyword evidence="4" id="KW-0175">Coiled coil</keyword>
<dbReference type="PANTHER" id="PTHR45138:SF9">
    <property type="entry name" value="DIGUANYLATE CYCLASE DGCM-RELATED"/>
    <property type="match status" value="1"/>
</dbReference>
<dbReference type="InterPro" id="IPR043128">
    <property type="entry name" value="Rev_trsase/Diguanyl_cyclase"/>
</dbReference>
<dbReference type="Pfam" id="PF07696">
    <property type="entry name" value="7TMR-DISMED2"/>
    <property type="match status" value="1"/>
</dbReference>
<dbReference type="InterPro" id="IPR011622">
    <property type="entry name" value="7TMR_DISM_rcpt_extracell_dom2"/>
</dbReference>
<dbReference type="InterPro" id="IPR000160">
    <property type="entry name" value="GGDEF_dom"/>
</dbReference>
<dbReference type="PROSITE" id="PS50887">
    <property type="entry name" value="GGDEF"/>
    <property type="match status" value="1"/>
</dbReference>
<dbReference type="GO" id="GO:0005886">
    <property type="term" value="C:plasma membrane"/>
    <property type="evidence" value="ECO:0007669"/>
    <property type="project" value="TreeGrafter"/>
</dbReference>
<dbReference type="Pfam" id="PF07695">
    <property type="entry name" value="7TMR-DISM_7TM"/>
    <property type="match status" value="1"/>
</dbReference>
<dbReference type="Gene3D" id="3.30.70.270">
    <property type="match status" value="1"/>
</dbReference>
<dbReference type="Pfam" id="PF00990">
    <property type="entry name" value="GGDEF"/>
    <property type="match status" value="1"/>
</dbReference>
<evidence type="ECO:0000256" key="2">
    <source>
        <dbReference type="ARBA" id="ARBA00012528"/>
    </source>
</evidence>
<evidence type="ECO:0000256" key="4">
    <source>
        <dbReference type="SAM" id="Coils"/>
    </source>
</evidence>
<accession>A0A432VUP5</accession>
<reference evidence="7 8" key="1">
    <citation type="journal article" date="2011" name="Front. Microbiol.">
        <title>Genomic signatures of strain selection and enhancement in Bacillus atrophaeus var. globigii, a historical biowarfare simulant.</title>
        <authorList>
            <person name="Gibbons H.S."/>
            <person name="Broomall S.M."/>
            <person name="McNew L.A."/>
            <person name="Daligault H."/>
            <person name="Chapman C."/>
            <person name="Bruce D."/>
            <person name="Karavis M."/>
            <person name="Krepps M."/>
            <person name="McGregor P.A."/>
            <person name="Hong C."/>
            <person name="Park K.H."/>
            <person name="Akmal A."/>
            <person name="Feldman A."/>
            <person name="Lin J.S."/>
            <person name="Chang W.E."/>
            <person name="Higgs B.W."/>
            <person name="Demirev P."/>
            <person name="Lindquist J."/>
            <person name="Liem A."/>
            <person name="Fochler E."/>
            <person name="Read T.D."/>
            <person name="Tapia R."/>
            <person name="Johnson S."/>
            <person name="Bishop-Lilly K.A."/>
            <person name="Detter C."/>
            <person name="Han C."/>
            <person name="Sozhamannan S."/>
            <person name="Rosenzweig C.N."/>
            <person name="Skowronski E.W."/>
        </authorList>
    </citation>
    <scope>NUCLEOTIDE SEQUENCE [LARGE SCALE GENOMIC DNA]</scope>
    <source>
        <strain evidence="7 8">AK5</strain>
    </source>
</reference>
<feature type="transmembrane region" description="Helical" evidence="5">
    <location>
        <begin position="193"/>
        <end position="216"/>
    </location>
</feature>
<feature type="transmembrane region" description="Helical" evidence="5">
    <location>
        <begin position="316"/>
        <end position="336"/>
    </location>
</feature>
<organism evidence="7 8">
    <name type="scientific">Aliidiomarina haloalkalitolerans</name>
    <dbReference type="NCBI Taxonomy" id="859059"/>
    <lineage>
        <taxon>Bacteria</taxon>
        <taxon>Pseudomonadati</taxon>
        <taxon>Pseudomonadota</taxon>
        <taxon>Gammaproteobacteria</taxon>
        <taxon>Alteromonadales</taxon>
        <taxon>Idiomarinaceae</taxon>
        <taxon>Aliidiomarina</taxon>
    </lineage>
</organism>
<dbReference type="EMBL" id="PIPI01000003">
    <property type="protein sequence ID" value="RUO20254.1"/>
    <property type="molecule type" value="Genomic_DNA"/>
</dbReference>
<keyword evidence="8" id="KW-1185">Reference proteome</keyword>
<dbReference type="NCBIfam" id="TIGR00254">
    <property type="entry name" value="GGDEF"/>
    <property type="match status" value="1"/>
</dbReference>
<dbReference type="Gene3D" id="2.60.40.2380">
    <property type="match status" value="1"/>
</dbReference>
<gene>
    <name evidence="7" type="ORF">CWE06_06410</name>
</gene>
<comment type="cofactor">
    <cofactor evidence="1">
        <name>Mg(2+)</name>
        <dbReference type="ChEBI" id="CHEBI:18420"/>
    </cofactor>
</comment>
<dbReference type="InterPro" id="IPR011623">
    <property type="entry name" value="7TMR_DISM_rcpt_extracell_dom1"/>
</dbReference>
<feature type="transmembrane region" description="Helical" evidence="5">
    <location>
        <begin position="348"/>
        <end position="367"/>
    </location>
</feature>
<dbReference type="PANTHER" id="PTHR45138">
    <property type="entry name" value="REGULATORY COMPONENTS OF SENSORY TRANSDUCTION SYSTEM"/>
    <property type="match status" value="1"/>
</dbReference>
<dbReference type="EC" id="2.7.7.65" evidence="2"/>
<evidence type="ECO:0000313" key="8">
    <source>
        <dbReference type="Proteomes" id="UP000288212"/>
    </source>
</evidence>
<keyword evidence="5" id="KW-0812">Transmembrane</keyword>
<dbReference type="InterPro" id="IPR050469">
    <property type="entry name" value="Diguanylate_Cyclase"/>
</dbReference>
<dbReference type="GO" id="GO:1902201">
    <property type="term" value="P:negative regulation of bacterial-type flagellum-dependent cell motility"/>
    <property type="evidence" value="ECO:0007669"/>
    <property type="project" value="TreeGrafter"/>
</dbReference>
<dbReference type="FunFam" id="3.30.70.270:FF:000001">
    <property type="entry name" value="Diguanylate cyclase domain protein"/>
    <property type="match status" value="1"/>
</dbReference>
<comment type="caution">
    <text evidence="7">The sequence shown here is derived from an EMBL/GenBank/DDBJ whole genome shotgun (WGS) entry which is preliminary data.</text>
</comment>
<dbReference type="OrthoDB" id="5289013at2"/>
<evidence type="ECO:0000256" key="3">
    <source>
        <dbReference type="ARBA" id="ARBA00034247"/>
    </source>
</evidence>
<evidence type="ECO:0000313" key="7">
    <source>
        <dbReference type="EMBL" id="RUO20254.1"/>
    </source>
</evidence>
<feature type="transmembrane region" description="Helical" evidence="5">
    <location>
        <begin position="228"/>
        <end position="247"/>
    </location>
</feature>
<feature type="transmembrane region" description="Helical" evidence="5">
    <location>
        <begin position="259"/>
        <end position="278"/>
    </location>
</feature>
<feature type="transmembrane region" description="Helical" evidence="5">
    <location>
        <begin position="290"/>
        <end position="310"/>
    </location>
</feature>
<evidence type="ECO:0000256" key="1">
    <source>
        <dbReference type="ARBA" id="ARBA00001946"/>
    </source>
</evidence>
<proteinExistence type="predicted"/>
<evidence type="ECO:0000256" key="5">
    <source>
        <dbReference type="SAM" id="Phobius"/>
    </source>
</evidence>
<dbReference type="AlphaFoldDB" id="A0A432VUP5"/>
<dbReference type="SUPFAM" id="SSF55073">
    <property type="entry name" value="Nucleotide cyclase"/>
    <property type="match status" value="1"/>
</dbReference>
<protein>
    <recommendedName>
        <fullName evidence="2">diguanylate cyclase</fullName>
        <ecNumber evidence="2">2.7.7.65</ecNumber>
    </recommendedName>
</protein>
<sequence>MRSAYSVHGRLRMRAKLFVFLACLVLMPLILHAETSDRTVASERELQLPEQPQVSYVVDESSRLTLNLVRRLPSHEWQALGDGPISFGYDTRPYWFRIDIPASTAPRVLQLEYPLLDQVDLYLIDEYGEQSHVRIGDRQAYDQRPMSGDGFAVPINSLSAQTLWMRIETSSSLRAPVLIWDANSFFEAQVERYAAIGLYFGVLLCMIVYNLFGYVVTRESSFFSYSMYVIFTGLLMAALSGFGFQFIWPNWLWLQERAIVFFGGLAFVFASFFITQLFQLHRHSLGWHRGLVALGIVAGFIAIGSTLLPYAVTIRWLLPFAVCACAYVIAIGVAMWVRGVQHAQIFTLAWFLFMVSVMFNSLAYLGLLDGQFIQRYAIMIGSGIEVLLLSWVVTLMYSSERSEKLKLQDEALKNALAAQEAQRILNEELEERVQLRTHELELASASLQKANAELERKSNEDGLTKLYNRRYFDTRLQQEFNRARRQQLPLSLILIDIDNFKSFNDEHGHQVGDEVLIRFGERLQQVATRAADLVCRYGGEEFAVILPDTALADATLVAERFWRAIGEQAFASDAGQLAITASFGVASIQPAMNNASELVTAADQALYKAKHSGRNKIILAPSL</sequence>
<dbReference type="InterPro" id="IPR029787">
    <property type="entry name" value="Nucleotide_cyclase"/>
</dbReference>
<keyword evidence="5" id="KW-1133">Transmembrane helix</keyword>
<dbReference type="GO" id="GO:0043709">
    <property type="term" value="P:cell adhesion involved in single-species biofilm formation"/>
    <property type="evidence" value="ECO:0007669"/>
    <property type="project" value="TreeGrafter"/>
</dbReference>
<feature type="domain" description="GGDEF" evidence="6">
    <location>
        <begin position="488"/>
        <end position="622"/>
    </location>
</feature>
<comment type="catalytic activity">
    <reaction evidence="3">
        <text>2 GTP = 3',3'-c-di-GMP + 2 diphosphate</text>
        <dbReference type="Rhea" id="RHEA:24898"/>
        <dbReference type="ChEBI" id="CHEBI:33019"/>
        <dbReference type="ChEBI" id="CHEBI:37565"/>
        <dbReference type="ChEBI" id="CHEBI:58805"/>
        <dbReference type="EC" id="2.7.7.65"/>
    </reaction>
</comment>
<dbReference type="SMART" id="SM00267">
    <property type="entry name" value="GGDEF"/>
    <property type="match status" value="1"/>
</dbReference>
<evidence type="ECO:0000259" key="6">
    <source>
        <dbReference type="PROSITE" id="PS50887"/>
    </source>
</evidence>
<dbReference type="CDD" id="cd01949">
    <property type="entry name" value="GGDEF"/>
    <property type="match status" value="1"/>
</dbReference>